<name>A0A0R3RP62_9BILA</name>
<keyword evidence="3" id="KW-0563">Paired box</keyword>
<keyword evidence="7" id="KW-0539">Nucleus</keyword>
<dbReference type="InterPro" id="IPR009057">
    <property type="entry name" value="Homeodomain-like_sf"/>
</dbReference>
<evidence type="ECO:0000256" key="1">
    <source>
        <dbReference type="ARBA" id="ARBA00004123"/>
    </source>
</evidence>
<evidence type="ECO:0000313" key="10">
    <source>
        <dbReference type="WBParaSite" id="EEL_0000327401-mRNA-1"/>
    </source>
</evidence>
<dbReference type="PROSITE" id="PS51057">
    <property type="entry name" value="PAIRED_2"/>
    <property type="match status" value="1"/>
</dbReference>
<evidence type="ECO:0000313" key="9">
    <source>
        <dbReference type="Proteomes" id="UP000050640"/>
    </source>
</evidence>
<dbReference type="Proteomes" id="UP000050640">
    <property type="component" value="Unplaced"/>
</dbReference>
<dbReference type="AlphaFoldDB" id="A0A0R3RP62"/>
<proteinExistence type="predicted"/>
<dbReference type="STRING" id="1147741.A0A0R3RP62"/>
<dbReference type="SMART" id="SM00351">
    <property type="entry name" value="PAX"/>
    <property type="match status" value="1"/>
</dbReference>
<sequence length="116" mass="13664">MEERQKILQLYEKGHRISHIARIIGVTHSCVSKIMARYRRTGSMQPRSICSTAKKNIDSKTDMNINPITDNNYQKLCRSYTVDATLNDTSRPVKSYLIQRYFNQITYMCKICKQYF</sequence>
<dbReference type="Pfam" id="PF00292">
    <property type="entry name" value="PAX"/>
    <property type="match status" value="1"/>
</dbReference>
<dbReference type="InterPro" id="IPR001523">
    <property type="entry name" value="Paired_dom"/>
</dbReference>
<evidence type="ECO:0000256" key="5">
    <source>
        <dbReference type="ARBA" id="ARBA00023125"/>
    </source>
</evidence>
<reference evidence="10" key="1">
    <citation type="submission" date="2017-02" db="UniProtKB">
        <authorList>
            <consortium name="WormBaseParasite"/>
        </authorList>
    </citation>
    <scope>IDENTIFICATION</scope>
</reference>
<dbReference type="WBParaSite" id="EEL_0000327401-mRNA-1">
    <property type="protein sequence ID" value="EEL_0000327401-mRNA-1"/>
    <property type="gene ID" value="EEL_0000327401"/>
</dbReference>
<evidence type="ECO:0000256" key="4">
    <source>
        <dbReference type="ARBA" id="ARBA00023015"/>
    </source>
</evidence>
<dbReference type="GO" id="GO:0000981">
    <property type="term" value="F:DNA-binding transcription factor activity, RNA polymerase II-specific"/>
    <property type="evidence" value="ECO:0007669"/>
    <property type="project" value="TreeGrafter"/>
</dbReference>
<dbReference type="InterPro" id="IPR043565">
    <property type="entry name" value="PAX_fam"/>
</dbReference>
<organism evidence="9 10">
    <name type="scientific">Elaeophora elaphi</name>
    <dbReference type="NCBI Taxonomy" id="1147741"/>
    <lineage>
        <taxon>Eukaryota</taxon>
        <taxon>Metazoa</taxon>
        <taxon>Ecdysozoa</taxon>
        <taxon>Nematoda</taxon>
        <taxon>Chromadorea</taxon>
        <taxon>Rhabditida</taxon>
        <taxon>Spirurina</taxon>
        <taxon>Spiruromorpha</taxon>
        <taxon>Filarioidea</taxon>
        <taxon>Onchocercidae</taxon>
        <taxon>Elaeophora</taxon>
    </lineage>
</organism>
<dbReference type="GO" id="GO:0005634">
    <property type="term" value="C:nucleus"/>
    <property type="evidence" value="ECO:0007669"/>
    <property type="project" value="UniProtKB-SubCell"/>
</dbReference>
<keyword evidence="2" id="KW-0217">Developmental protein</keyword>
<dbReference type="InterPro" id="IPR036388">
    <property type="entry name" value="WH-like_DNA-bd_sf"/>
</dbReference>
<protein>
    <submittedName>
        <fullName evidence="10">Paired domain-containing protein</fullName>
    </submittedName>
</protein>
<keyword evidence="9" id="KW-1185">Reference proteome</keyword>
<evidence type="ECO:0000256" key="6">
    <source>
        <dbReference type="ARBA" id="ARBA00023163"/>
    </source>
</evidence>
<dbReference type="PRINTS" id="PR00027">
    <property type="entry name" value="PAIREDBOX"/>
</dbReference>
<evidence type="ECO:0000256" key="3">
    <source>
        <dbReference type="ARBA" id="ARBA00022724"/>
    </source>
</evidence>
<dbReference type="PANTHER" id="PTHR45636">
    <property type="entry name" value="PAIRED BOX PROTEIN PAX-6-RELATED-RELATED"/>
    <property type="match status" value="1"/>
</dbReference>
<dbReference type="Gene3D" id="1.10.10.10">
    <property type="entry name" value="Winged helix-like DNA-binding domain superfamily/Winged helix DNA-binding domain"/>
    <property type="match status" value="1"/>
</dbReference>
<evidence type="ECO:0000256" key="7">
    <source>
        <dbReference type="ARBA" id="ARBA00023242"/>
    </source>
</evidence>
<evidence type="ECO:0000256" key="2">
    <source>
        <dbReference type="ARBA" id="ARBA00022473"/>
    </source>
</evidence>
<keyword evidence="4" id="KW-0805">Transcription regulation</keyword>
<feature type="domain" description="Paired" evidence="8">
    <location>
        <begin position="1"/>
        <end position="116"/>
    </location>
</feature>
<keyword evidence="6" id="KW-0804">Transcription</keyword>
<accession>A0A0R3RP62</accession>
<evidence type="ECO:0000259" key="8">
    <source>
        <dbReference type="PROSITE" id="PS51057"/>
    </source>
</evidence>
<comment type="subcellular location">
    <subcellularLocation>
        <location evidence="1">Nucleus</location>
    </subcellularLocation>
</comment>
<dbReference type="SUPFAM" id="SSF46689">
    <property type="entry name" value="Homeodomain-like"/>
    <property type="match status" value="1"/>
</dbReference>
<keyword evidence="5" id="KW-0238">DNA-binding</keyword>
<dbReference type="GO" id="GO:0000978">
    <property type="term" value="F:RNA polymerase II cis-regulatory region sequence-specific DNA binding"/>
    <property type="evidence" value="ECO:0007669"/>
    <property type="project" value="TreeGrafter"/>
</dbReference>
<dbReference type="PANTHER" id="PTHR45636:SF42">
    <property type="entry name" value="PROTEIN CBR-NPAX-1"/>
    <property type="match status" value="1"/>
</dbReference>